<dbReference type="PANTHER" id="PTHR35175:SF2">
    <property type="entry name" value="DUF1289 DOMAIN-CONTAINING PROTEIN"/>
    <property type="match status" value="1"/>
</dbReference>
<gene>
    <name evidence="1" type="ORF">KP803_14775</name>
</gene>
<dbReference type="RefSeq" id="WP_282437298.1">
    <property type="nucleotide sequence ID" value="NZ_JAJHVV010000009.1"/>
</dbReference>
<dbReference type="PANTHER" id="PTHR35175">
    <property type="entry name" value="DUF1289 DOMAIN-CONTAINING PROTEIN"/>
    <property type="match status" value="1"/>
</dbReference>
<dbReference type="EMBL" id="JAJHVV010000009">
    <property type="protein sequence ID" value="MCK6264541.1"/>
    <property type="molecule type" value="Genomic_DNA"/>
</dbReference>
<proteinExistence type="predicted"/>
<dbReference type="InterPro" id="IPR010710">
    <property type="entry name" value="DUF1289"/>
</dbReference>
<evidence type="ECO:0000313" key="1">
    <source>
        <dbReference type="EMBL" id="MCK6264541.1"/>
    </source>
</evidence>
<keyword evidence="2" id="KW-1185">Reference proteome</keyword>
<reference evidence="1" key="1">
    <citation type="submission" date="2021-11" db="EMBL/GenBank/DDBJ databases">
        <title>Vibrio ZSDE26 sp. nov. and Vibrio ZSDZ34 sp. nov., isolated from coastal seawater in Qingdao.</title>
        <authorList>
            <person name="Zhang P."/>
        </authorList>
    </citation>
    <scope>NUCLEOTIDE SEQUENCE</scope>
    <source>
        <strain evidence="1">ZSDE26</strain>
    </source>
</reference>
<accession>A0A9X1XKT1</accession>
<dbReference type="Pfam" id="PF06945">
    <property type="entry name" value="DUF1289"/>
    <property type="match status" value="1"/>
</dbReference>
<evidence type="ECO:0000313" key="2">
    <source>
        <dbReference type="Proteomes" id="UP001139559"/>
    </source>
</evidence>
<sequence length="67" mass="7845">MNRPKPIIKSSSKQGRIESPCIRHCCLNDDDVCMGCYRTLEEILAWNSLSMTQKFKIINECNKRKIR</sequence>
<organism evidence="1 2">
    <name type="scientific">Vibrio amylolyticus</name>
    <dbReference type="NCBI Taxonomy" id="2847292"/>
    <lineage>
        <taxon>Bacteria</taxon>
        <taxon>Pseudomonadati</taxon>
        <taxon>Pseudomonadota</taxon>
        <taxon>Gammaproteobacteria</taxon>
        <taxon>Vibrionales</taxon>
        <taxon>Vibrionaceae</taxon>
        <taxon>Vibrio</taxon>
    </lineage>
</organism>
<name>A0A9X1XKT1_9VIBR</name>
<comment type="caution">
    <text evidence="1">The sequence shown here is derived from an EMBL/GenBank/DDBJ whole genome shotgun (WGS) entry which is preliminary data.</text>
</comment>
<dbReference type="Proteomes" id="UP001139559">
    <property type="component" value="Unassembled WGS sequence"/>
</dbReference>
<protein>
    <submittedName>
        <fullName evidence="1">DUF1289 domain-containing protein</fullName>
    </submittedName>
</protein>
<dbReference type="AlphaFoldDB" id="A0A9X1XKT1"/>